<evidence type="ECO:0000256" key="1">
    <source>
        <dbReference type="SAM" id="MobiDB-lite"/>
    </source>
</evidence>
<dbReference type="GeneID" id="77732449"/>
<feature type="compositionally biased region" description="Polar residues" evidence="1">
    <location>
        <begin position="1071"/>
        <end position="1097"/>
    </location>
</feature>
<dbReference type="Proteomes" id="UP001164286">
    <property type="component" value="Unassembled WGS sequence"/>
</dbReference>
<feature type="region of interest" description="Disordered" evidence="1">
    <location>
        <begin position="1"/>
        <end position="52"/>
    </location>
</feature>
<feature type="region of interest" description="Disordered" evidence="1">
    <location>
        <begin position="617"/>
        <end position="637"/>
    </location>
</feature>
<feature type="region of interest" description="Disordered" evidence="1">
    <location>
        <begin position="371"/>
        <end position="575"/>
    </location>
</feature>
<feature type="compositionally biased region" description="Polar residues" evidence="1">
    <location>
        <begin position="1042"/>
        <end position="1059"/>
    </location>
</feature>
<feature type="compositionally biased region" description="Pro residues" evidence="1">
    <location>
        <begin position="32"/>
        <end position="43"/>
    </location>
</feature>
<feature type="compositionally biased region" description="Basic residues" evidence="1">
    <location>
        <begin position="504"/>
        <end position="515"/>
    </location>
</feature>
<feature type="compositionally biased region" description="Pro residues" evidence="1">
    <location>
        <begin position="380"/>
        <end position="419"/>
    </location>
</feature>
<feature type="compositionally biased region" description="Low complexity" evidence="1">
    <location>
        <begin position="737"/>
        <end position="751"/>
    </location>
</feature>
<organism evidence="2 3">
    <name type="scientific">Dioszegia hungarica</name>
    <dbReference type="NCBI Taxonomy" id="4972"/>
    <lineage>
        <taxon>Eukaryota</taxon>
        <taxon>Fungi</taxon>
        <taxon>Dikarya</taxon>
        <taxon>Basidiomycota</taxon>
        <taxon>Agaricomycotina</taxon>
        <taxon>Tremellomycetes</taxon>
        <taxon>Tremellales</taxon>
        <taxon>Bulleribasidiaceae</taxon>
        <taxon>Dioszegia</taxon>
    </lineage>
</organism>
<feature type="compositionally biased region" description="Acidic residues" evidence="1">
    <location>
        <begin position="666"/>
        <end position="678"/>
    </location>
</feature>
<reference evidence="2" key="1">
    <citation type="journal article" date="2022" name="G3 (Bethesda)">
        <title>High quality genome of the basidiomycete yeast Dioszegia hungarica PDD-24b-2 isolated from cloud water.</title>
        <authorList>
            <person name="Jarrige D."/>
            <person name="Haridas S."/>
            <person name="Bleykasten-Grosshans C."/>
            <person name="Joly M."/>
            <person name="Nadalig T."/>
            <person name="Sancelme M."/>
            <person name="Vuilleumier S."/>
            <person name="Grigoriev I.V."/>
            <person name="Amato P."/>
            <person name="Bringel F."/>
        </authorList>
    </citation>
    <scope>NUCLEOTIDE SEQUENCE</scope>
    <source>
        <strain evidence="2">PDD-24b-2</strain>
    </source>
</reference>
<evidence type="ECO:0000313" key="3">
    <source>
        <dbReference type="Proteomes" id="UP001164286"/>
    </source>
</evidence>
<feature type="compositionally biased region" description="Low complexity" evidence="1">
    <location>
        <begin position="432"/>
        <end position="445"/>
    </location>
</feature>
<dbReference type="EMBL" id="JAKWFO010000005">
    <property type="protein sequence ID" value="KAI9636413.1"/>
    <property type="molecule type" value="Genomic_DNA"/>
</dbReference>
<accession>A0AA38H8Q3</accession>
<feature type="compositionally biased region" description="Basic and acidic residues" evidence="1">
    <location>
        <begin position="103"/>
        <end position="114"/>
    </location>
</feature>
<gene>
    <name evidence="2" type="ORF">MKK02DRAFT_45120</name>
</gene>
<name>A0AA38H8Q3_9TREE</name>
<feature type="region of interest" description="Disordered" evidence="1">
    <location>
        <begin position="65"/>
        <end position="114"/>
    </location>
</feature>
<keyword evidence="3" id="KW-1185">Reference proteome</keyword>
<evidence type="ECO:0000313" key="2">
    <source>
        <dbReference type="EMBL" id="KAI9636413.1"/>
    </source>
</evidence>
<feature type="region of interest" description="Disordered" evidence="1">
    <location>
        <begin position="712"/>
        <end position="784"/>
    </location>
</feature>
<feature type="compositionally biased region" description="Basic and acidic residues" evidence="1">
    <location>
        <begin position="79"/>
        <end position="91"/>
    </location>
</feature>
<dbReference type="RefSeq" id="XP_052946190.1">
    <property type="nucleotide sequence ID" value="XM_053093244.1"/>
</dbReference>
<sequence length="1157" mass="122696">MSSDHSRPSISHPLARHRSHGPPIPEVAHLSSPPPRPTSPPPRGYRNKPSIFALMRRSAGTLDSVYSAADTDEGISETAGKEKGKGKDRWSKRASRKAPPPPPRERGESEELDWERIKTLPRVRLVPPEDEGEPVMLYPIPHPSSLVPPRVRPQSPPSLLAATVAATLVITDPTEISPPTSRSPPVSPPRGVAMNSLAHATFVSQEHGHWIGMSDKFMLPPPVFTRGPAASGRPAATRGIIMPKTRRQLEADIGKRMSKVEQRKRDSLELERFTLLLPLEEAAQSPPNVMMPPVSEREGGRAEEEDEDLPLAVVRDRSRPSSPPHRRMFEPMMAIHTVAPFDLEISHEAETSPEAVLGPAFELKPLPSRITSRADSYSASPPPPLVVHYQPPPAHPLGLPTPPPPPPQAAISHPVPPVTRPKRSKSLTAVLSRSSSDDGPSTSSAAPPPMPPLKRQKSLKKLFFSSNEAAPPMPSAPDLPASPRNVKRGSVDFRQEVPEASTSKKGKLSRAKSKPSLRIEVKPAPFAGLEGGSSTPALGTASSSGYSEAYPTTPSSIAQPPKGPQSAGGIRGLSKRFSLSNMSGAFRKKSSISGMIPLPSEAEVPMVPQLPAVYRKTPAVESKGKGKQREVEEEDTVAVAEYERQRRRSFELPREPVSVPMAGVEEQSEADSADEYEFELPLAGPSRASSDIGHSDTVTNLLGLSTLGTEPFDILDSDYEFPPTCPAPPPSSDGGAHDSYAPHSSSSAADPDTIEAQTLAPHDKRRDSEASSISSCGSLDDDEQPSIVHAQLMHVSPTTRRNPGVSLQEFLGMAPLPQTGVLIATPKVRRRSVEGVIMGPLLIPDTPTTPTEVKGATAEKAEEVKAKAEKVKRPASGSPLVIDLRGQYLRGIGPSGSRGAQQLLQQSAPVSPSTPLSAGTILPATSPLSALSVLAPPAPIHSPPPVAVIPVEPAQEAVPEDTDDSHSEASSSDQEKEGVPATPLYEEPEHDLSGGAPREPVIQDPEEHPGDTSLSSSVDSGLVIVETPLPPSPTLVPVDMSGRNNGASSRASTPRSRFTTPEALLRLLTSPLGSSRLSRTSATPGSNASGKSKKSLTPSAIPISAELEGLPIPRQGGGEVNWSALLAGTQLGSLHFDDLGLDLSFGDADAEGIAVAI</sequence>
<protein>
    <submittedName>
        <fullName evidence="2">Uncharacterized protein</fullName>
    </submittedName>
</protein>
<comment type="caution">
    <text evidence="2">The sequence shown here is derived from an EMBL/GenBank/DDBJ whole genome shotgun (WGS) entry which is preliminary data.</text>
</comment>
<feature type="region of interest" description="Disordered" evidence="1">
    <location>
        <begin position="892"/>
        <end position="918"/>
    </location>
</feature>
<feature type="region of interest" description="Disordered" evidence="1">
    <location>
        <begin position="658"/>
        <end position="697"/>
    </location>
</feature>
<proteinExistence type="predicted"/>
<feature type="region of interest" description="Disordered" evidence="1">
    <location>
        <begin position="285"/>
        <end position="327"/>
    </location>
</feature>
<feature type="compositionally biased region" description="Polar residues" evidence="1">
    <location>
        <begin position="898"/>
        <end position="917"/>
    </location>
</feature>
<dbReference type="AlphaFoldDB" id="A0AA38H8Q3"/>
<feature type="region of interest" description="Disordered" evidence="1">
    <location>
        <begin position="955"/>
        <end position="1097"/>
    </location>
</feature>
<feature type="compositionally biased region" description="Polar residues" evidence="1">
    <location>
        <begin position="532"/>
        <end position="558"/>
    </location>
</feature>